<sequence length="43" mass="4715">MTAVLVDLIPRPAPQPEVEIITDLEMLLAPQKCSCSSSDDQPY</sequence>
<proteinExistence type="predicted"/>
<name>A0ABW7APG0_9ACTN</name>
<comment type="caution">
    <text evidence="1">The sequence shown here is derived from an EMBL/GenBank/DDBJ whole genome shotgun (WGS) entry which is preliminary data.</text>
</comment>
<keyword evidence="2" id="KW-1185">Reference proteome</keyword>
<evidence type="ECO:0000313" key="1">
    <source>
        <dbReference type="EMBL" id="MFG1709261.1"/>
    </source>
</evidence>
<dbReference type="Proteomes" id="UP001603978">
    <property type="component" value="Unassembled WGS sequence"/>
</dbReference>
<gene>
    <name evidence="1" type="ORF">ACFLIM_39325</name>
</gene>
<evidence type="ECO:0000313" key="2">
    <source>
        <dbReference type="Proteomes" id="UP001603978"/>
    </source>
</evidence>
<organism evidence="1 2">
    <name type="scientific">Nonomuraea marmarensis</name>
    <dbReference type="NCBI Taxonomy" id="3351344"/>
    <lineage>
        <taxon>Bacteria</taxon>
        <taxon>Bacillati</taxon>
        <taxon>Actinomycetota</taxon>
        <taxon>Actinomycetes</taxon>
        <taxon>Streptosporangiales</taxon>
        <taxon>Streptosporangiaceae</taxon>
        <taxon>Nonomuraea</taxon>
    </lineage>
</organism>
<evidence type="ECO:0008006" key="3">
    <source>
        <dbReference type="Google" id="ProtNLM"/>
    </source>
</evidence>
<reference evidence="1 2" key="1">
    <citation type="submission" date="2024-10" db="EMBL/GenBank/DDBJ databases">
        <authorList>
            <person name="Topkara A.R."/>
            <person name="Saygin H."/>
        </authorList>
    </citation>
    <scope>NUCLEOTIDE SEQUENCE [LARGE SCALE GENOMIC DNA]</scope>
    <source>
        <strain evidence="1 2">M3C6</strain>
    </source>
</reference>
<protein>
    <recommendedName>
        <fullName evidence="3">Transposase</fullName>
    </recommendedName>
</protein>
<dbReference type="EMBL" id="JBICRM010000034">
    <property type="protein sequence ID" value="MFG1709261.1"/>
    <property type="molecule type" value="Genomic_DNA"/>
</dbReference>
<accession>A0ABW7APG0</accession>
<dbReference type="RefSeq" id="WP_393173865.1">
    <property type="nucleotide sequence ID" value="NZ_JBICRM010000034.1"/>
</dbReference>